<organism evidence="1 2">
    <name type="scientific">Vigna unguiculata</name>
    <name type="common">Cowpea</name>
    <dbReference type="NCBI Taxonomy" id="3917"/>
    <lineage>
        <taxon>Eukaryota</taxon>
        <taxon>Viridiplantae</taxon>
        <taxon>Streptophyta</taxon>
        <taxon>Embryophyta</taxon>
        <taxon>Tracheophyta</taxon>
        <taxon>Spermatophyta</taxon>
        <taxon>Magnoliopsida</taxon>
        <taxon>eudicotyledons</taxon>
        <taxon>Gunneridae</taxon>
        <taxon>Pentapetalae</taxon>
        <taxon>rosids</taxon>
        <taxon>fabids</taxon>
        <taxon>Fabales</taxon>
        <taxon>Fabaceae</taxon>
        <taxon>Papilionoideae</taxon>
        <taxon>50 kb inversion clade</taxon>
        <taxon>NPAAA clade</taxon>
        <taxon>indigoferoid/millettioid clade</taxon>
        <taxon>Phaseoleae</taxon>
        <taxon>Vigna</taxon>
    </lineage>
</organism>
<protein>
    <submittedName>
        <fullName evidence="1">Uncharacterized protein</fullName>
    </submittedName>
</protein>
<evidence type="ECO:0000313" key="1">
    <source>
        <dbReference type="EMBL" id="QCD99842.1"/>
    </source>
</evidence>
<dbReference type="Proteomes" id="UP000501690">
    <property type="component" value="Linkage Group LG7"/>
</dbReference>
<gene>
    <name evidence="1" type="ORF">DEO72_LG7g1128</name>
</gene>
<reference evidence="1 2" key="1">
    <citation type="submission" date="2019-04" db="EMBL/GenBank/DDBJ databases">
        <title>An improved genome assembly and genetic linkage map for asparagus bean, Vigna unguiculata ssp. sesquipedialis.</title>
        <authorList>
            <person name="Xia Q."/>
            <person name="Zhang R."/>
            <person name="Dong Y."/>
        </authorList>
    </citation>
    <scope>NUCLEOTIDE SEQUENCE [LARGE SCALE GENOMIC DNA]</scope>
    <source>
        <tissue evidence="1">Leaf</tissue>
    </source>
</reference>
<dbReference type="EMBL" id="CP039351">
    <property type="protein sequence ID" value="QCD99842.1"/>
    <property type="molecule type" value="Genomic_DNA"/>
</dbReference>
<keyword evidence="2" id="KW-1185">Reference proteome</keyword>
<sequence>MVVVAVAVELTGCEFEGGRDVSRSLSQAWRRRSEHDSSHGEGDGWRMYGGCQAHGAMEAQWGLDDGAGVAGLSSWSATVASAGSTSGATMADFRQRRRWRCRAKRWLARRRQVDEGVVTAGVGAAAAVAAGWNRKREKERFGVGVEEREREIRVRVCVGKERITWQH</sequence>
<evidence type="ECO:0000313" key="2">
    <source>
        <dbReference type="Proteomes" id="UP000501690"/>
    </source>
</evidence>
<accession>A0A4D6MEG8</accession>
<dbReference type="AlphaFoldDB" id="A0A4D6MEG8"/>
<name>A0A4D6MEG8_VIGUN</name>
<proteinExistence type="predicted"/>